<keyword evidence="2" id="KW-1185">Reference proteome</keyword>
<reference evidence="1 2" key="1">
    <citation type="submission" date="2023-08" db="EMBL/GenBank/DDBJ databases">
        <title>Annotated Genome Sequence of Vanrija albida AlHP1.</title>
        <authorList>
            <person name="Herzog R."/>
        </authorList>
    </citation>
    <scope>NUCLEOTIDE SEQUENCE [LARGE SCALE GENOMIC DNA]</scope>
    <source>
        <strain evidence="1 2">AlHP1</strain>
    </source>
</reference>
<accession>A0ABR3Q3D4</accession>
<organism evidence="1 2">
    <name type="scientific">Vanrija albida</name>
    <dbReference type="NCBI Taxonomy" id="181172"/>
    <lineage>
        <taxon>Eukaryota</taxon>
        <taxon>Fungi</taxon>
        <taxon>Dikarya</taxon>
        <taxon>Basidiomycota</taxon>
        <taxon>Agaricomycotina</taxon>
        <taxon>Tremellomycetes</taxon>
        <taxon>Trichosporonales</taxon>
        <taxon>Trichosporonaceae</taxon>
        <taxon>Vanrija</taxon>
    </lineage>
</organism>
<protein>
    <recommendedName>
        <fullName evidence="3">BTB domain-containing protein</fullName>
    </recommendedName>
</protein>
<dbReference type="Proteomes" id="UP001565368">
    <property type="component" value="Unassembled WGS sequence"/>
</dbReference>
<dbReference type="GeneID" id="95987131"/>
<sequence>MQAVPMSHASLSNFQILDVGERAKGEVPTPSADIVVVDGHGFHRAFAGRAGTVLQSEDGTCFRVDMLTLAALSPFFRDLHEMAFVQEPAALASLAISRSTSPSSSEATECEVVSPAPAGAIPLPSATTAGLALALSIVRDVVNPSRRGLRGEPAPLSWPSPELLDNIITIANAYDLPVVSDTLLARSRHATSAKHCFERYVLAATTDAPPALLEAAMRATLVHDVDLLGEWATRTLVRYAPAALSALYKAHLDWLRRLDEFHTAVRFRAACKPCACGHCTANRMYTFTPGHIASPSTQHMHNHRAGSPGPGGGAGGQCTACLVINNGHANTDAQIRALMACLKETTLLWDEGSMVAWVEARDCDQTLKGIIKDELKKLAEFLKPEQDLVIVFD</sequence>
<proteinExistence type="predicted"/>
<gene>
    <name evidence="1" type="ORF">Q8F55_006088</name>
</gene>
<dbReference type="RefSeq" id="XP_069209199.1">
    <property type="nucleotide sequence ID" value="XM_069354557.1"/>
</dbReference>
<comment type="caution">
    <text evidence="1">The sequence shown here is derived from an EMBL/GenBank/DDBJ whole genome shotgun (WGS) entry which is preliminary data.</text>
</comment>
<evidence type="ECO:0000313" key="2">
    <source>
        <dbReference type="Proteomes" id="UP001565368"/>
    </source>
</evidence>
<evidence type="ECO:0000313" key="1">
    <source>
        <dbReference type="EMBL" id="KAL1409255.1"/>
    </source>
</evidence>
<dbReference type="EMBL" id="JBBXJM010000004">
    <property type="protein sequence ID" value="KAL1409255.1"/>
    <property type="molecule type" value="Genomic_DNA"/>
</dbReference>
<evidence type="ECO:0008006" key="3">
    <source>
        <dbReference type="Google" id="ProtNLM"/>
    </source>
</evidence>
<name>A0ABR3Q3D4_9TREE</name>